<feature type="compositionally biased region" description="Acidic residues" evidence="1">
    <location>
        <begin position="335"/>
        <end position="353"/>
    </location>
</feature>
<evidence type="ECO:0000256" key="1">
    <source>
        <dbReference type="SAM" id="MobiDB-lite"/>
    </source>
</evidence>
<sequence>MSSSSCSNAHSSDLDIAEDTYDIFCTSLDVDEDTARRREEELAEEADANDEYHDDSTNLFLPQEVLDDARLTAPFNAILPLLPSCSSVLTRGVKAVVDMLEHRNKMFQFTSIITNAAVGALDFMLSVARKQQADVRDKKRRYAPPGCSATLLLNIASDHLRRASVQAVSSASISTFVATVRTPDRIAMIQKKLADLLECCETFHCASQQAAAVLGIAQTEHRHSVPVLKVVGSDLWFQNLLQEANRAVERGRISTTPAEAVLRTLMPLLRGLNPRPDNRLHKYSPFRRQLRLYETQIDLYLEQLEDDDASESKLAEYEAEILREARWQTRVDPGEYELDSDEEPDSEDVDDGNGEVADNSPMIGGLSRQRTEAALRRVRDLTSSQHAAVQELHPRAALIILQHLLIALCQINKFEHATGFAELVVVVLREALDECPSVELQVRCINAFGALAVLLREEGHVKRALAALREAMRLADPLRSAQEGWRGAQIALVPFNRLLAEMALAMPDRERDGTLLGRAARDEVILGRATRAARDMALRYRSPPRTRWIDELHWRRTRLAEFLRLHGALHFKLTGGRRAVRGLVQESVDLYEQVLKEAPHPVREDEEVKMGKARALRTLADLRVDGHLPALEALSASVTLFESARRWRLQGGTYELKEAYAEMGKRFARAQQWDAAERALEQGARGDEPMEEIELRAQIEWGLEHYASVQFTAVRAIQLTGIPLYPPQGELGIDDEAAKEIRAGVRCRMLTLTASARLLSGDSADAIITNLSETTIKFAQAELAYEHQVNWSGYALCIGWTGAALCKAGRYDEALEYGRRAVALAQLNASEAAMRASDGLPQGLTGRKRLQLKEAKRARSAAHLVREADVHGLHLARMLVLLGNSLLMAGHLSEAMRTTHEALRLITHSRVGIDPASRMTALLLIADTCEVAMRSGALPANETMQQAIEGPRRMLGLSDQKGYLQYLRPVGVPTVLTAPVSVATGE</sequence>
<dbReference type="SMART" id="SM00028">
    <property type="entry name" value="TPR"/>
    <property type="match status" value="3"/>
</dbReference>
<accession>A0AAN6GG20</accession>
<dbReference type="SUPFAM" id="SSF48452">
    <property type="entry name" value="TPR-like"/>
    <property type="match status" value="1"/>
</dbReference>
<evidence type="ECO:0000313" key="3">
    <source>
        <dbReference type="Proteomes" id="UP001176521"/>
    </source>
</evidence>
<name>A0AAN6GG20_9BASI</name>
<comment type="caution">
    <text evidence="2">The sequence shown here is derived from an EMBL/GenBank/DDBJ whole genome shotgun (WGS) entry which is preliminary data.</text>
</comment>
<protein>
    <submittedName>
        <fullName evidence="2">Uncharacterized protein</fullName>
    </submittedName>
</protein>
<dbReference type="Gene3D" id="1.25.40.10">
    <property type="entry name" value="Tetratricopeptide repeat domain"/>
    <property type="match status" value="1"/>
</dbReference>
<dbReference type="AlphaFoldDB" id="A0AAN6GG20"/>
<dbReference type="InterPro" id="IPR011990">
    <property type="entry name" value="TPR-like_helical_dom_sf"/>
</dbReference>
<reference evidence="2" key="1">
    <citation type="journal article" date="2023" name="PhytoFront">
        <title>Draft Genome Resources of Seven Strains of Tilletia horrida, Causal Agent of Kernel Smut of Rice.</title>
        <authorList>
            <person name="Khanal S."/>
            <person name="Antony Babu S."/>
            <person name="Zhou X.G."/>
        </authorList>
    </citation>
    <scope>NUCLEOTIDE SEQUENCE</scope>
    <source>
        <strain evidence="2">TX3</strain>
    </source>
</reference>
<proteinExistence type="predicted"/>
<evidence type="ECO:0000313" key="2">
    <source>
        <dbReference type="EMBL" id="KAK0535270.1"/>
    </source>
</evidence>
<organism evidence="2 3">
    <name type="scientific">Tilletia horrida</name>
    <dbReference type="NCBI Taxonomy" id="155126"/>
    <lineage>
        <taxon>Eukaryota</taxon>
        <taxon>Fungi</taxon>
        <taxon>Dikarya</taxon>
        <taxon>Basidiomycota</taxon>
        <taxon>Ustilaginomycotina</taxon>
        <taxon>Exobasidiomycetes</taxon>
        <taxon>Tilletiales</taxon>
        <taxon>Tilletiaceae</taxon>
        <taxon>Tilletia</taxon>
    </lineage>
</organism>
<keyword evidence="3" id="KW-1185">Reference proteome</keyword>
<dbReference type="Proteomes" id="UP001176521">
    <property type="component" value="Unassembled WGS sequence"/>
</dbReference>
<gene>
    <name evidence="2" type="ORF">OC842_002374</name>
</gene>
<dbReference type="InterPro" id="IPR019734">
    <property type="entry name" value="TPR_rpt"/>
</dbReference>
<feature type="region of interest" description="Disordered" evidence="1">
    <location>
        <begin position="335"/>
        <end position="363"/>
    </location>
</feature>
<dbReference type="EMBL" id="JAPDMQ010000099">
    <property type="protein sequence ID" value="KAK0535270.1"/>
    <property type="molecule type" value="Genomic_DNA"/>
</dbReference>